<evidence type="ECO:0000313" key="2">
    <source>
        <dbReference type="Proteomes" id="UP001501231"/>
    </source>
</evidence>
<keyword evidence="2" id="KW-1185">Reference proteome</keyword>
<dbReference type="Gene3D" id="3.40.50.1820">
    <property type="entry name" value="alpha/beta hydrolase"/>
    <property type="match status" value="1"/>
</dbReference>
<dbReference type="EMBL" id="BAAARW010000037">
    <property type="protein sequence ID" value="GAA2449260.1"/>
    <property type="molecule type" value="Genomic_DNA"/>
</dbReference>
<gene>
    <name evidence="1" type="ORF">GCM10010191_78530</name>
</gene>
<sequence length="100" mass="10160">MKLGKSFRPGHDVVNALPAARAVQGLGRDWIAVGHSQGGQAAVAVGELIARREKEGRTDPGYRGLVAPAPVSDLADMFAQNAARPEGAGIAVLTVTGGGC</sequence>
<reference evidence="2" key="1">
    <citation type="journal article" date="2019" name="Int. J. Syst. Evol. Microbiol.">
        <title>The Global Catalogue of Microorganisms (GCM) 10K type strain sequencing project: providing services to taxonomists for standard genome sequencing and annotation.</title>
        <authorList>
            <consortium name="The Broad Institute Genomics Platform"/>
            <consortium name="The Broad Institute Genome Sequencing Center for Infectious Disease"/>
            <person name="Wu L."/>
            <person name="Ma J."/>
        </authorList>
    </citation>
    <scope>NUCLEOTIDE SEQUENCE [LARGE SCALE GENOMIC DNA]</scope>
    <source>
        <strain evidence="2">JCM 3325</strain>
    </source>
</reference>
<dbReference type="RefSeq" id="WP_344596169.1">
    <property type="nucleotide sequence ID" value="NZ_BAAARW010000037.1"/>
</dbReference>
<dbReference type="Proteomes" id="UP001501231">
    <property type="component" value="Unassembled WGS sequence"/>
</dbReference>
<evidence type="ECO:0008006" key="3">
    <source>
        <dbReference type="Google" id="ProtNLM"/>
    </source>
</evidence>
<dbReference type="InterPro" id="IPR029058">
    <property type="entry name" value="AB_hydrolase_fold"/>
</dbReference>
<dbReference type="SUPFAM" id="SSF53474">
    <property type="entry name" value="alpha/beta-Hydrolases"/>
    <property type="match status" value="1"/>
</dbReference>
<proteinExistence type="predicted"/>
<protein>
    <recommendedName>
        <fullName evidence="3">PE-PPE domain-containing protein</fullName>
    </recommendedName>
</protein>
<organism evidence="1 2">
    <name type="scientific">Actinomadura vinacea</name>
    <dbReference type="NCBI Taxonomy" id="115336"/>
    <lineage>
        <taxon>Bacteria</taxon>
        <taxon>Bacillati</taxon>
        <taxon>Actinomycetota</taxon>
        <taxon>Actinomycetes</taxon>
        <taxon>Streptosporangiales</taxon>
        <taxon>Thermomonosporaceae</taxon>
        <taxon>Actinomadura</taxon>
    </lineage>
</organism>
<evidence type="ECO:0000313" key="1">
    <source>
        <dbReference type="EMBL" id="GAA2449260.1"/>
    </source>
</evidence>
<accession>A0ABP5XFK3</accession>
<name>A0ABP5XFK3_9ACTN</name>
<comment type="caution">
    <text evidence="1">The sequence shown here is derived from an EMBL/GenBank/DDBJ whole genome shotgun (WGS) entry which is preliminary data.</text>
</comment>